<evidence type="ECO:0008006" key="4">
    <source>
        <dbReference type="Google" id="ProtNLM"/>
    </source>
</evidence>
<evidence type="ECO:0000256" key="1">
    <source>
        <dbReference type="SAM" id="MobiDB-lite"/>
    </source>
</evidence>
<keyword evidence="3" id="KW-1185">Reference proteome</keyword>
<proteinExistence type="predicted"/>
<sequence>MAKVRVSTTVDETLLAAAREAHGGGTDASLVEAALTELLRTHRRAEIDAAYTAAYRDQPVDLPDEWGDLAEWHEAASTARSRDTTRGRPTHDARDLRRPDSR</sequence>
<name>A0ABQ6IXZ0_9MICO</name>
<evidence type="ECO:0000313" key="2">
    <source>
        <dbReference type="EMBL" id="GMA42165.1"/>
    </source>
</evidence>
<comment type="caution">
    <text evidence="2">The sequence shown here is derived from an EMBL/GenBank/DDBJ whole genome shotgun (WGS) entry which is preliminary data.</text>
</comment>
<feature type="region of interest" description="Disordered" evidence="1">
    <location>
        <begin position="76"/>
        <end position="102"/>
    </location>
</feature>
<reference evidence="3" key="1">
    <citation type="journal article" date="2019" name="Int. J. Syst. Evol. Microbiol.">
        <title>The Global Catalogue of Microorganisms (GCM) 10K type strain sequencing project: providing services to taxonomists for standard genome sequencing and annotation.</title>
        <authorList>
            <consortium name="The Broad Institute Genomics Platform"/>
            <consortium name="The Broad Institute Genome Sequencing Center for Infectious Disease"/>
            <person name="Wu L."/>
            <person name="Ma J."/>
        </authorList>
    </citation>
    <scope>NUCLEOTIDE SEQUENCE [LARGE SCALE GENOMIC DNA]</scope>
    <source>
        <strain evidence="3">NBRC 113072</strain>
    </source>
</reference>
<protein>
    <recommendedName>
        <fullName evidence="4">DUF2191 domain-containing protein</fullName>
    </recommendedName>
</protein>
<dbReference type="EMBL" id="BSUO01000001">
    <property type="protein sequence ID" value="GMA42165.1"/>
    <property type="molecule type" value="Genomic_DNA"/>
</dbReference>
<organism evidence="2 3">
    <name type="scientific">Mobilicoccus caccae</name>
    <dbReference type="NCBI Taxonomy" id="1859295"/>
    <lineage>
        <taxon>Bacteria</taxon>
        <taxon>Bacillati</taxon>
        <taxon>Actinomycetota</taxon>
        <taxon>Actinomycetes</taxon>
        <taxon>Micrococcales</taxon>
        <taxon>Dermatophilaceae</taxon>
        <taxon>Mobilicoccus</taxon>
    </lineage>
</organism>
<accession>A0ABQ6IXZ0</accession>
<evidence type="ECO:0000313" key="3">
    <source>
        <dbReference type="Proteomes" id="UP001157126"/>
    </source>
</evidence>
<dbReference type="Proteomes" id="UP001157126">
    <property type="component" value="Unassembled WGS sequence"/>
</dbReference>
<gene>
    <name evidence="2" type="ORF">GCM10025883_42100</name>
</gene>